<dbReference type="InterPro" id="IPR024983">
    <property type="entry name" value="CHAT_dom"/>
</dbReference>
<gene>
    <name evidence="2" type="ORF">LXN57_24515</name>
</gene>
<dbReference type="Pfam" id="PF12770">
    <property type="entry name" value="CHAT"/>
    <property type="match status" value="1"/>
</dbReference>
<dbReference type="InterPro" id="IPR046880">
    <property type="entry name" value="TPR-S"/>
</dbReference>
<dbReference type="EMBL" id="JAMQOL010000034">
    <property type="protein sequence ID" value="MCM4080747.1"/>
    <property type="molecule type" value="Genomic_DNA"/>
</dbReference>
<comment type="caution">
    <text evidence="2">The sequence shown here is derived from an EMBL/GenBank/DDBJ whole genome shotgun (WGS) entry which is preliminary data.</text>
</comment>
<proteinExistence type="predicted"/>
<protein>
    <submittedName>
        <fullName evidence="2">CHAT domain-containing protein</fullName>
    </submittedName>
</protein>
<accession>A0ABT0Y5K7</accession>
<keyword evidence="3" id="KW-1185">Reference proteome</keyword>
<feature type="domain" description="CHAT" evidence="1">
    <location>
        <begin position="90"/>
        <end position="364"/>
    </location>
</feature>
<reference evidence="2 3" key="1">
    <citation type="submission" date="2022-06" db="EMBL/GenBank/DDBJ databases">
        <title>Actinoplanes abujensis sp. nov., isolated from Nigerian arid soil.</title>
        <authorList>
            <person name="Ding P."/>
        </authorList>
    </citation>
    <scope>NUCLEOTIDE SEQUENCE [LARGE SCALE GENOMIC DNA]</scope>
    <source>
        <strain evidence="3">TRM88002</strain>
    </source>
</reference>
<evidence type="ECO:0000313" key="3">
    <source>
        <dbReference type="Proteomes" id="UP001523216"/>
    </source>
</evidence>
<dbReference type="RefSeq" id="WP_251800524.1">
    <property type="nucleotide sequence ID" value="NZ_JAMQOL010000034.1"/>
</dbReference>
<sequence length="623" mass="68644">MRSELIEFFRFDSPDSGMLRMGDRYLRARGNEPVAEVHIPIRHSDFLRRLDHLRYEMENDADRREAALRDLAEVVTQVLGVCESPNEPIQIDLVTNAAELSALPFELARDADDRPVFAVSDPPLVLTRRVRTGLHGTRHVWWSTPRVLFAAASLPGAGKPVPVGEHRTALREALKPWSEPLPIEGMQDAVRDNRRVLTTLDRASLGRIAAAARAAVAEGRPYTHLHVLAHGSNVGDQFEPEFGVALFADDDKTRADVTPDDLRAVIQSIEPGPVVVTLAVCDGGNQSNSVTGGGSLAHELHESGVPVVLASQFPLTFAGSITFARQFYGELLAGGDVRTALHRTRRRLHTEGADTKHDWASLVAYVQLPEDYQDRLYEVAMQAEMASLRTAQLWSDRLVNEGVTDPAAFETVAEQLRSRIASLTRYVGDGEAAPAEAARLENFGILGSAQKRYAELSFRRDDPDGARGALREARRWYLRGFTSSLSHHWHGVQALSIEAALTGRIGRPGQWYAAVEAAEADDDIWAPGSLAELYLLAPLAGLPPALPQAERQLTELARRAEGPVPIDSTRRQLDRYVRWWTRRHGYFPDFPGGDLTEDASRLLEGLSALPAPSRSAPPSMVDP</sequence>
<evidence type="ECO:0000313" key="2">
    <source>
        <dbReference type="EMBL" id="MCM4080747.1"/>
    </source>
</evidence>
<dbReference type="Pfam" id="PF20308">
    <property type="entry name" value="TPR-S"/>
    <property type="match status" value="1"/>
</dbReference>
<evidence type="ECO:0000259" key="1">
    <source>
        <dbReference type="Pfam" id="PF12770"/>
    </source>
</evidence>
<organism evidence="2 3">
    <name type="scientific">Paractinoplanes hotanensis</name>
    <dbReference type="NCBI Taxonomy" id="2906497"/>
    <lineage>
        <taxon>Bacteria</taxon>
        <taxon>Bacillati</taxon>
        <taxon>Actinomycetota</taxon>
        <taxon>Actinomycetes</taxon>
        <taxon>Micromonosporales</taxon>
        <taxon>Micromonosporaceae</taxon>
        <taxon>Paractinoplanes</taxon>
    </lineage>
</organism>
<name>A0ABT0Y5K7_9ACTN</name>
<dbReference type="Proteomes" id="UP001523216">
    <property type="component" value="Unassembled WGS sequence"/>
</dbReference>